<protein>
    <submittedName>
        <fullName evidence="3">Uncharacterized protein</fullName>
    </submittedName>
</protein>
<name>A0A3N1KVE5_9PROT</name>
<organism evidence="3 4">
    <name type="scientific">Stella humosa</name>
    <dbReference type="NCBI Taxonomy" id="94"/>
    <lineage>
        <taxon>Bacteria</taxon>
        <taxon>Pseudomonadati</taxon>
        <taxon>Pseudomonadota</taxon>
        <taxon>Alphaproteobacteria</taxon>
        <taxon>Rhodospirillales</taxon>
        <taxon>Stellaceae</taxon>
        <taxon>Stella</taxon>
    </lineage>
</organism>
<evidence type="ECO:0000256" key="2">
    <source>
        <dbReference type="SAM" id="Phobius"/>
    </source>
</evidence>
<evidence type="ECO:0000256" key="1">
    <source>
        <dbReference type="SAM" id="MobiDB-lite"/>
    </source>
</evidence>
<keyword evidence="2" id="KW-0472">Membrane</keyword>
<keyword evidence="2" id="KW-0812">Transmembrane</keyword>
<keyword evidence="2" id="KW-1133">Transmembrane helix</keyword>
<dbReference type="Proteomes" id="UP000278222">
    <property type="component" value="Unassembled WGS sequence"/>
</dbReference>
<comment type="caution">
    <text evidence="3">The sequence shown here is derived from an EMBL/GenBank/DDBJ whole genome shotgun (WGS) entry which is preliminary data.</text>
</comment>
<dbReference type="AlphaFoldDB" id="A0A3N1KVE5"/>
<feature type="transmembrane region" description="Helical" evidence="2">
    <location>
        <begin position="35"/>
        <end position="56"/>
    </location>
</feature>
<gene>
    <name evidence="3" type="ORF">EDC65_4760</name>
</gene>
<reference evidence="3 4" key="1">
    <citation type="submission" date="2018-11" db="EMBL/GenBank/DDBJ databases">
        <title>Genomic Encyclopedia of Type Strains, Phase IV (KMG-IV): sequencing the most valuable type-strain genomes for metagenomic binning, comparative biology and taxonomic classification.</title>
        <authorList>
            <person name="Goeker M."/>
        </authorList>
    </citation>
    <scope>NUCLEOTIDE SEQUENCE [LARGE SCALE GENOMIC DNA]</scope>
    <source>
        <strain evidence="3 4">DSM 5900</strain>
    </source>
</reference>
<dbReference type="EMBL" id="RJKX01000017">
    <property type="protein sequence ID" value="ROP83227.1"/>
    <property type="molecule type" value="Genomic_DNA"/>
</dbReference>
<sequence length="57" mass="6013">MPNMNPTPREQTAASGHDVTPTQARQGVELHRMRYVLGASLVAAAAALAVVVLVFVV</sequence>
<keyword evidence="4" id="KW-1185">Reference proteome</keyword>
<evidence type="ECO:0000313" key="4">
    <source>
        <dbReference type="Proteomes" id="UP000278222"/>
    </source>
</evidence>
<accession>A0A3N1KVE5</accession>
<evidence type="ECO:0000313" key="3">
    <source>
        <dbReference type="EMBL" id="ROP83227.1"/>
    </source>
</evidence>
<feature type="region of interest" description="Disordered" evidence="1">
    <location>
        <begin position="1"/>
        <end position="24"/>
    </location>
</feature>
<proteinExistence type="predicted"/>